<proteinExistence type="predicted"/>
<dbReference type="InterPro" id="IPR050963">
    <property type="entry name" value="Sirohydro_Cobaltochel/CbiX"/>
</dbReference>
<dbReference type="CDD" id="cd03416">
    <property type="entry name" value="CbiX_SirB_N"/>
    <property type="match status" value="1"/>
</dbReference>
<gene>
    <name evidence="3" type="ORF">HKT17_12190</name>
</gene>
<reference evidence="3 4" key="1">
    <citation type="submission" date="2020-05" db="EMBL/GenBank/DDBJ databases">
        <title>Compete genome of Limnobacter sp. SAORIC-580.</title>
        <authorList>
            <person name="Song J."/>
            <person name="Cho J.-C."/>
        </authorList>
    </citation>
    <scope>NUCLEOTIDE SEQUENCE [LARGE SCALE GENOMIC DNA]</scope>
    <source>
        <strain evidence="3 4">SAORIC-580</strain>
    </source>
</reference>
<organism evidence="3 4">
    <name type="scientific">Limnobacter profundi</name>
    <dbReference type="NCBI Taxonomy" id="2732163"/>
    <lineage>
        <taxon>Bacteria</taxon>
        <taxon>Pseudomonadati</taxon>
        <taxon>Pseudomonadota</taxon>
        <taxon>Betaproteobacteria</taxon>
        <taxon>Burkholderiales</taxon>
        <taxon>Burkholderiaceae</taxon>
        <taxon>Limnobacter</taxon>
    </lineage>
</organism>
<protein>
    <submittedName>
        <fullName evidence="3">CbiX/SirB N-terminal domain-containing protein</fullName>
    </submittedName>
</protein>
<keyword evidence="4" id="KW-1185">Reference proteome</keyword>
<dbReference type="Proteomes" id="UP000501130">
    <property type="component" value="Chromosome"/>
</dbReference>
<dbReference type="PANTHER" id="PTHR33542">
    <property type="entry name" value="SIROHYDROCHLORIN FERROCHELATASE, CHLOROPLASTIC"/>
    <property type="match status" value="1"/>
</dbReference>
<sequence length="125" mass="13652">MSSTQKKAVVLFGHGARDPQWAEPMKRLQSILIGQLPNVQVELAFLELMAPSLPDTVDCMAQGGVTHIQVVPIFFGRGGHLKNDFPVIMAELKARHPGLNIEATSAVGQWDAVWQAIANEIVQQV</sequence>
<keyword evidence="1" id="KW-0479">Metal-binding</keyword>
<keyword evidence="2" id="KW-0456">Lyase</keyword>
<evidence type="ECO:0000256" key="2">
    <source>
        <dbReference type="ARBA" id="ARBA00023239"/>
    </source>
</evidence>
<name>A0ABX6N7K3_9BURK</name>
<dbReference type="Pfam" id="PF01903">
    <property type="entry name" value="CbiX"/>
    <property type="match status" value="1"/>
</dbReference>
<dbReference type="SUPFAM" id="SSF53800">
    <property type="entry name" value="Chelatase"/>
    <property type="match status" value="1"/>
</dbReference>
<evidence type="ECO:0000313" key="3">
    <source>
        <dbReference type="EMBL" id="QJR30403.1"/>
    </source>
</evidence>
<dbReference type="EMBL" id="CP053084">
    <property type="protein sequence ID" value="QJR30403.1"/>
    <property type="molecule type" value="Genomic_DNA"/>
</dbReference>
<dbReference type="Gene3D" id="3.40.50.1400">
    <property type="match status" value="1"/>
</dbReference>
<evidence type="ECO:0000313" key="4">
    <source>
        <dbReference type="Proteomes" id="UP000501130"/>
    </source>
</evidence>
<dbReference type="InterPro" id="IPR002762">
    <property type="entry name" value="CbiX-like"/>
</dbReference>
<dbReference type="PANTHER" id="PTHR33542:SF5">
    <property type="entry name" value="FERROCHELATASE CHE1"/>
    <property type="match status" value="1"/>
</dbReference>
<accession>A0ABX6N7K3</accession>
<evidence type="ECO:0000256" key="1">
    <source>
        <dbReference type="ARBA" id="ARBA00022723"/>
    </source>
</evidence>
<dbReference type="RefSeq" id="WP_008252033.1">
    <property type="nucleotide sequence ID" value="NZ_CP053084.1"/>
</dbReference>